<dbReference type="InterPro" id="IPR057666">
    <property type="entry name" value="DrpA_SLOG"/>
</dbReference>
<protein>
    <submittedName>
        <fullName evidence="3">DNA-processing protein DprA</fullName>
    </submittedName>
</protein>
<organism evidence="3 4">
    <name type="scientific">Cytobacillus mangrovibacter</name>
    <dbReference type="NCBI Taxonomy" id="3299024"/>
    <lineage>
        <taxon>Bacteria</taxon>
        <taxon>Bacillati</taxon>
        <taxon>Bacillota</taxon>
        <taxon>Bacilli</taxon>
        <taxon>Bacillales</taxon>
        <taxon>Bacillaceae</taxon>
        <taxon>Cytobacillus</taxon>
    </lineage>
</organism>
<comment type="similarity">
    <text evidence="1">Belongs to the DprA/Smf family.</text>
</comment>
<dbReference type="InterPro" id="IPR003488">
    <property type="entry name" value="DprA"/>
</dbReference>
<dbReference type="SUPFAM" id="SSF102405">
    <property type="entry name" value="MCP/YpsA-like"/>
    <property type="match status" value="1"/>
</dbReference>
<evidence type="ECO:0000313" key="3">
    <source>
        <dbReference type="EMBL" id="MFE8695197.1"/>
    </source>
</evidence>
<sequence>MDDFTLRLVHLHHCRGIGWSAILKILKLDPELKSLYHYTRNNFNLQPSSFQTALADLQSDHIYKQIREYSSIGIRMITIFDDDYPVLLKETYQPPWVLYAKGDVSLLKKEKHLAVVGSRRFTEYGENAINYLFPKLIEKGIVIVSGLAAGIDTVAHHSAINHGGKTIGVIAGGFFHIYPQTNKRLASEMMKNHLIISEYPPDTKPERWQFPMRNRVISGISRGTLVVQAKSKSGSLITANFAVQEGREVFALPGNIFSIHSSGTNELIQQGAKLIQTPEDILEELIY</sequence>
<accession>A0ABW6JUV7</accession>
<evidence type="ECO:0000259" key="2">
    <source>
        <dbReference type="Pfam" id="PF02481"/>
    </source>
</evidence>
<name>A0ABW6JUV7_9BACI</name>
<dbReference type="Gene3D" id="3.40.50.450">
    <property type="match status" value="1"/>
</dbReference>
<evidence type="ECO:0000313" key="4">
    <source>
        <dbReference type="Proteomes" id="UP001601058"/>
    </source>
</evidence>
<reference evidence="3 4" key="1">
    <citation type="submission" date="2024-08" db="EMBL/GenBank/DDBJ databases">
        <title>Two novel Cytobacillus novel species.</title>
        <authorList>
            <person name="Liu G."/>
        </authorList>
    </citation>
    <scope>NUCLEOTIDE SEQUENCE [LARGE SCALE GENOMIC DNA]</scope>
    <source>
        <strain evidence="3 4">FJAT-53684</strain>
    </source>
</reference>
<feature type="domain" description="Smf/DprA SLOG" evidence="2">
    <location>
        <begin position="76"/>
        <end position="285"/>
    </location>
</feature>
<proteinExistence type="inferred from homology"/>
<keyword evidence="4" id="KW-1185">Reference proteome</keyword>
<dbReference type="RefSeq" id="WP_389214863.1">
    <property type="nucleotide sequence ID" value="NZ_JBIACJ010000001.1"/>
</dbReference>
<comment type="caution">
    <text evidence="3">The sequence shown here is derived from an EMBL/GenBank/DDBJ whole genome shotgun (WGS) entry which is preliminary data.</text>
</comment>
<dbReference type="Pfam" id="PF02481">
    <property type="entry name" value="DNA_processg_A"/>
    <property type="match status" value="1"/>
</dbReference>
<dbReference type="NCBIfam" id="TIGR00732">
    <property type="entry name" value="dprA"/>
    <property type="match status" value="1"/>
</dbReference>
<dbReference type="PANTHER" id="PTHR43022">
    <property type="entry name" value="PROTEIN SMF"/>
    <property type="match status" value="1"/>
</dbReference>
<gene>
    <name evidence="3" type="primary">dprA</name>
    <name evidence="3" type="ORF">ACFYKT_02370</name>
</gene>
<dbReference type="Proteomes" id="UP001601058">
    <property type="component" value="Unassembled WGS sequence"/>
</dbReference>
<dbReference type="PANTHER" id="PTHR43022:SF1">
    <property type="entry name" value="PROTEIN SMF"/>
    <property type="match status" value="1"/>
</dbReference>
<dbReference type="EMBL" id="JBIACJ010000001">
    <property type="protein sequence ID" value="MFE8695197.1"/>
    <property type="molecule type" value="Genomic_DNA"/>
</dbReference>
<evidence type="ECO:0000256" key="1">
    <source>
        <dbReference type="ARBA" id="ARBA00006525"/>
    </source>
</evidence>